<dbReference type="RefSeq" id="WP_188631009.1">
    <property type="nucleotide sequence ID" value="NZ_BMNQ01000001.1"/>
</dbReference>
<dbReference type="NCBIfam" id="TIGR03057">
    <property type="entry name" value="xxxLxxG_by_4"/>
    <property type="match status" value="1"/>
</dbReference>
<feature type="chain" id="PRO_5036674848" description="YhgE/Pip domain-containing protein" evidence="3">
    <location>
        <begin position="27"/>
        <end position="618"/>
    </location>
</feature>
<accession>A0A917PJW0</accession>
<keyword evidence="3" id="KW-0732">Signal</keyword>
<gene>
    <name evidence="4" type="ORF">GCM10007063_00090</name>
</gene>
<evidence type="ECO:0000256" key="1">
    <source>
        <dbReference type="SAM" id="Coils"/>
    </source>
</evidence>
<evidence type="ECO:0000313" key="5">
    <source>
        <dbReference type="Proteomes" id="UP000658382"/>
    </source>
</evidence>
<sequence>MRAKKLAILLMCTLLVFGSAPLAALAEDNNGGDKSGAQAGKYSAKDEAIYGSLDAGGALQDMYVVNTFHVTEPGQIVDHGDYTNVRNLSNLNDIEQVDDSDKVRFQAKDGEFYYQGDVKNRALPWNIDITYLLDGEEVAPDELAGKSGALELRIATSANESMDQVFFENYMMQISLTMSPAIFDDIQAPDGTKATSGKDTQVTFTVMPEKEEEFIVSANVTDFEMDPIDISATPASMPIEDPDLDGVKSDMRSLSDAISDINRGVGDLNGGINDLSAGASDLSSGSSDYRSGINELDQSSDKLVNGSASIREALNKINNSVQGGVPEAPDISELKALPRGLRDLAGRLRESADGLDTLKESYNKAFNNLDQAMNNIPDYQISDKKIKALKEQIKAQSEDDANYEEVVSQLIETYRKAREAKGTYESVREAFGSVKGTLNDVSGGIRKMADKAETTASKIETGLQSMDQIEAIKDLQNGLSSLASEYQGFHNGLVEYTNGVGNLAASYKDLDAGIQDLAGGASSLNSGASELKNGTEKLQERTSDLPGEMQSEVDKMMDEYDASDFEPQSFVSDKNKKIDVVQFVLKTEAIEMEELDTNEDTEAENQKGFWGRLKDLFQ</sequence>
<dbReference type="EMBL" id="BMNQ01000001">
    <property type="protein sequence ID" value="GGJ81661.1"/>
    <property type="molecule type" value="Genomic_DNA"/>
</dbReference>
<evidence type="ECO:0000256" key="2">
    <source>
        <dbReference type="SAM" id="MobiDB-lite"/>
    </source>
</evidence>
<dbReference type="Gene3D" id="1.10.287.950">
    <property type="entry name" value="Methyl-accepting chemotaxis protein"/>
    <property type="match status" value="2"/>
</dbReference>
<feature type="signal peptide" evidence="3">
    <location>
        <begin position="1"/>
        <end position="26"/>
    </location>
</feature>
<comment type="caution">
    <text evidence="4">The sequence shown here is derived from an EMBL/GenBank/DDBJ whole genome shotgun (WGS) entry which is preliminary data.</text>
</comment>
<feature type="region of interest" description="Disordered" evidence="2">
    <location>
        <begin position="596"/>
        <end position="618"/>
    </location>
</feature>
<evidence type="ECO:0000256" key="3">
    <source>
        <dbReference type="SAM" id="SignalP"/>
    </source>
</evidence>
<dbReference type="Proteomes" id="UP000658382">
    <property type="component" value="Unassembled WGS sequence"/>
</dbReference>
<evidence type="ECO:0000313" key="4">
    <source>
        <dbReference type="EMBL" id="GGJ81661.1"/>
    </source>
</evidence>
<dbReference type="AlphaFoldDB" id="A0A917PJW0"/>
<keyword evidence="1" id="KW-0175">Coiled coil</keyword>
<reference evidence="4" key="2">
    <citation type="submission" date="2020-09" db="EMBL/GenBank/DDBJ databases">
        <authorList>
            <person name="Sun Q."/>
            <person name="Ohkuma M."/>
        </authorList>
    </citation>
    <scope>NUCLEOTIDE SEQUENCE</scope>
    <source>
        <strain evidence="4">JCM 12580</strain>
    </source>
</reference>
<name>A0A917PJW0_9BACI</name>
<dbReference type="InterPro" id="IPR023908">
    <property type="entry name" value="xxxLxxG_rpt"/>
</dbReference>
<feature type="coiled-coil region" evidence="1">
    <location>
        <begin position="355"/>
        <end position="406"/>
    </location>
</feature>
<proteinExistence type="predicted"/>
<keyword evidence="5" id="KW-1185">Reference proteome</keyword>
<evidence type="ECO:0008006" key="6">
    <source>
        <dbReference type="Google" id="ProtNLM"/>
    </source>
</evidence>
<dbReference type="SUPFAM" id="SSF58104">
    <property type="entry name" value="Methyl-accepting chemotaxis protein (MCP) signaling domain"/>
    <property type="match status" value="1"/>
</dbReference>
<organism evidence="4 5">
    <name type="scientific">Lentibacillus kapialis</name>
    <dbReference type="NCBI Taxonomy" id="340214"/>
    <lineage>
        <taxon>Bacteria</taxon>
        <taxon>Bacillati</taxon>
        <taxon>Bacillota</taxon>
        <taxon>Bacilli</taxon>
        <taxon>Bacillales</taxon>
        <taxon>Bacillaceae</taxon>
        <taxon>Lentibacillus</taxon>
    </lineage>
</organism>
<reference evidence="4" key="1">
    <citation type="journal article" date="2014" name="Int. J. Syst. Evol. Microbiol.">
        <title>Complete genome sequence of Corynebacterium casei LMG S-19264T (=DSM 44701T), isolated from a smear-ripened cheese.</title>
        <authorList>
            <consortium name="US DOE Joint Genome Institute (JGI-PGF)"/>
            <person name="Walter F."/>
            <person name="Albersmeier A."/>
            <person name="Kalinowski J."/>
            <person name="Ruckert C."/>
        </authorList>
    </citation>
    <scope>NUCLEOTIDE SEQUENCE</scope>
    <source>
        <strain evidence="4">JCM 12580</strain>
    </source>
</reference>
<protein>
    <recommendedName>
        <fullName evidence="6">YhgE/Pip domain-containing protein</fullName>
    </recommendedName>
</protein>